<keyword evidence="3" id="KW-0175">Coiled coil</keyword>
<accession>A0A2I0WQ08</accession>
<reference evidence="6 7" key="2">
    <citation type="journal article" date="2017" name="Nature">
        <title>The Apostasia genome and the evolution of orchids.</title>
        <authorList>
            <person name="Zhang G.Q."/>
            <person name="Liu K.W."/>
            <person name="Li Z."/>
            <person name="Lohaus R."/>
            <person name="Hsiao Y.Y."/>
            <person name="Niu S.C."/>
            <person name="Wang J.Y."/>
            <person name="Lin Y.C."/>
            <person name="Xu Q."/>
            <person name="Chen L.J."/>
            <person name="Yoshida K."/>
            <person name="Fujiwara S."/>
            <person name="Wang Z.W."/>
            <person name="Zhang Y.Q."/>
            <person name="Mitsuda N."/>
            <person name="Wang M."/>
            <person name="Liu G.H."/>
            <person name="Pecoraro L."/>
            <person name="Huang H.X."/>
            <person name="Xiao X.J."/>
            <person name="Lin M."/>
            <person name="Wu X.Y."/>
            <person name="Wu W.L."/>
            <person name="Chen Y.Y."/>
            <person name="Chang S.B."/>
            <person name="Sakamoto S."/>
            <person name="Ohme-Takagi M."/>
            <person name="Yagi M."/>
            <person name="Zeng S.J."/>
            <person name="Shen C.Y."/>
            <person name="Yeh C.M."/>
            <person name="Luo Y.B."/>
            <person name="Tsai W.C."/>
            <person name="Van de Peer Y."/>
            <person name="Liu Z.J."/>
        </authorList>
    </citation>
    <scope>NUCLEOTIDE SEQUENCE [LARGE SCALE GENOMIC DNA]</scope>
    <source>
        <tissue evidence="6">The whole plant</tissue>
    </source>
</reference>
<dbReference type="EMBL" id="KZ502486">
    <property type="protein sequence ID" value="PKU77738.1"/>
    <property type="molecule type" value="Genomic_DNA"/>
</dbReference>
<dbReference type="STRING" id="906689.A0A2I0WQ08"/>
<keyword evidence="4" id="KW-0812">Transmembrane</keyword>
<dbReference type="InterPro" id="IPR040047">
    <property type="entry name" value="VPS50"/>
</dbReference>
<dbReference type="Proteomes" id="UP000233837">
    <property type="component" value="Unassembled WGS sequence"/>
</dbReference>
<evidence type="ECO:0000313" key="7">
    <source>
        <dbReference type="Proteomes" id="UP000233837"/>
    </source>
</evidence>
<keyword evidence="1" id="KW-0813">Transport</keyword>
<gene>
    <name evidence="6" type="ORF">MA16_Dca005570</name>
</gene>
<keyword evidence="7" id="KW-1185">Reference proteome</keyword>
<dbReference type="GO" id="GO:0042147">
    <property type="term" value="P:retrograde transport, endosome to Golgi"/>
    <property type="evidence" value="ECO:0007669"/>
    <property type="project" value="InterPro"/>
</dbReference>
<dbReference type="InterPro" id="IPR019515">
    <property type="entry name" value="VPS54_N"/>
</dbReference>
<keyword evidence="4" id="KW-0472">Membrane</keyword>
<feature type="domain" description="Vacuolar protein sorting-associated protein 54 N-terminal" evidence="5">
    <location>
        <begin position="48"/>
        <end position="98"/>
    </location>
</feature>
<dbReference type="GO" id="GO:0005829">
    <property type="term" value="C:cytosol"/>
    <property type="evidence" value="ECO:0007669"/>
    <property type="project" value="GOC"/>
</dbReference>
<name>A0A2I0WQ08_9ASPA</name>
<evidence type="ECO:0000256" key="1">
    <source>
        <dbReference type="ARBA" id="ARBA00022448"/>
    </source>
</evidence>
<dbReference type="Pfam" id="PF10475">
    <property type="entry name" value="Vps54_N"/>
    <property type="match status" value="1"/>
</dbReference>
<keyword evidence="4" id="KW-1133">Transmembrane helix</keyword>
<evidence type="ECO:0000256" key="4">
    <source>
        <dbReference type="SAM" id="Phobius"/>
    </source>
</evidence>
<dbReference type="PANTHER" id="PTHR13258">
    <property type="entry name" value="SYNDETIN"/>
    <property type="match status" value="1"/>
</dbReference>
<evidence type="ECO:0000259" key="5">
    <source>
        <dbReference type="Pfam" id="PF10475"/>
    </source>
</evidence>
<dbReference type="GO" id="GO:1990745">
    <property type="term" value="C:EARP complex"/>
    <property type="evidence" value="ECO:0007669"/>
    <property type="project" value="InterPro"/>
</dbReference>
<organism evidence="6 7">
    <name type="scientific">Dendrobium catenatum</name>
    <dbReference type="NCBI Taxonomy" id="906689"/>
    <lineage>
        <taxon>Eukaryota</taxon>
        <taxon>Viridiplantae</taxon>
        <taxon>Streptophyta</taxon>
        <taxon>Embryophyta</taxon>
        <taxon>Tracheophyta</taxon>
        <taxon>Spermatophyta</taxon>
        <taxon>Magnoliopsida</taxon>
        <taxon>Liliopsida</taxon>
        <taxon>Asparagales</taxon>
        <taxon>Orchidaceae</taxon>
        <taxon>Epidendroideae</taxon>
        <taxon>Malaxideae</taxon>
        <taxon>Dendrobiinae</taxon>
        <taxon>Dendrobium</taxon>
    </lineage>
</organism>
<dbReference type="GO" id="GO:0032456">
    <property type="term" value="P:endocytic recycling"/>
    <property type="evidence" value="ECO:0007669"/>
    <property type="project" value="InterPro"/>
</dbReference>
<dbReference type="AlphaFoldDB" id="A0A2I0WQ08"/>
<evidence type="ECO:0000256" key="3">
    <source>
        <dbReference type="ARBA" id="ARBA00023054"/>
    </source>
</evidence>
<protein>
    <recommendedName>
        <fullName evidence="5">Vacuolar protein sorting-associated protein 54 N-terminal domain-containing protein</fullName>
    </recommendedName>
</protein>
<dbReference type="GO" id="GO:0015031">
    <property type="term" value="P:protein transport"/>
    <property type="evidence" value="ECO:0007669"/>
    <property type="project" value="UniProtKB-KW"/>
</dbReference>
<keyword evidence="2" id="KW-0653">Protein transport</keyword>
<proteinExistence type="predicted"/>
<evidence type="ECO:0000256" key="2">
    <source>
        <dbReference type="ARBA" id="ARBA00022927"/>
    </source>
</evidence>
<dbReference type="GO" id="GO:0000149">
    <property type="term" value="F:SNARE binding"/>
    <property type="evidence" value="ECO:0007669"/>
    <property type="project" value="TreeGrafter"/>
</dbReference>
<evidence type="ECO:0000313" key="6">
    <source>
        <dbReference type="EMBL" id="PKU77738.1"/>
    </source>
</evidence>
<sequence length="273" mass="30668">MKISLKRSFSISLPYAILCLEPRIGTKPLSLRAVRLGSAIDLGFTPLKGMQLVIDLQQDLKVANVICMNGRRHIASSKHEFSMELVVHSHSKKKQALLPPVVASLASGGKEGICPLGSTQPKHINGIATHLLLIFKGLQPIFFFDTKRRNRSSFSSTPNDGMVLLFLDTRQNTFHPAVISMPWLISEMGSFSRYCAALKIPPVCWCLGSVSCWVDFPKWAFGNPMKTNAWNDVAFGIPFLWILGAVWWLIGEEFQEFFYCFLCSFLLQFFGDF</sequence>
<feature type="transmembrane region" description="Helical" evidence="4">
    <location>
        <begin position="233"/>
        <end position="250"/>
    </location>
</feature>
<dbReference type="PANTHER" id="PTHR13258:SF0">
    <property type="entry name" value="SYNDETIN"/>
    <property type="match status" value="1"/>
</dbReference>
<reference evidence="6 7" key="1">
    <citation type="journal article" date="2016" name="Sci. Rep.">
        <title>The Dendrobium catenatum Lindl. genome sequence provides insights into polysaccharide synthase, floral development and adaptive evolution.</title>
        <authorList>
            <person name="Zhang G.Q."/>
            <person name="Xu Q."/>
            <person name="Bian C."/>
            <person name="Tsai W.C."/>
            <person name="Yeh C.M."/>
            <person name="Liu K.W."/>
            <person name="Yoshida K."/>
            <person name="Zhang L.S."/>
            <person name="Chang S.B."/>
            <person name="Chen F."/>
            <person name="Shi Y."/>
            <person name="Su Y.Y."/>
            <person name="Zhang Y.Q."/>
            <person name="Chen L.J."/>
            <person name="Yin Y."/>
            <person name="Lin M."/>
            <person name="Huang H."/>
            <person name="Deng H."/>
            <person name="Wang Z.W."/>
            <person name="Zhu S.L."/>
            <person name="Zhao X."/>
            <person name="Deng C."/>
            <person name="Niu S.C."/>
            <person name="Huang J."/>
            <person name="Wang M."/>
            <person name="Liu G.H."/>
            <person name="Yang H.J."/>
            <person name="Xiao X.J."/>
            <person name="Hsiao Y.Y."/>
            <person name="Wu W.L."/>
            <person name="Chen Y.Y."/>
            <person name="Mitsuda N."/>
            <person name="Ohme-Takagi M."/>
            <person name="Luo Y.B."/>
            <person name="Van de Peer Y."/>
            <person name="Liu Z.J."/>
        </authorList>
    </citation>
    <scope>NUCLEOTIDE SEQUENCE [LARGE SCALE GENOMIC DNA]</scope>
    <source>
        <tissue evidence="6">The whole plant</tissue>
    </source>
</reference>